<feature type="domain" description="DUF7322" evidence="2">
    <location>
        <begin position="13"/>
        <end position="62"/>
    </location>
</feature>
<sequence length="66" mass="7008">MAAVVRPSERVASRRRRAFLWLPLLVAGALVSLAGGPMITVFNSLDTAGLALMVGGLVGFIREVEK</sequence>
<proteinExistence type="predicted"/>
<dbReference type="AlphaFoldDB" id="A0A1H5HBI3"/>
<feature type="transmembrane region" description="Helical" evidence="1">
    <location>
        <begin position="41"/>
        <end position="61"/>
    </location>
</feature>
<evidence type="ECO:0000313" key="3">
    <source>
        <dbReference type="EMBL" id="SEE25215.1"/>
    </source>
</evidence>
<dbReference type="Pfam" id="PF24008">
    <property type="entry name" value="DUF7322"/>
    <property type="match status" value="1"/>
</dbReference>
<feature type="transmembrane region" description="Helical" evidence="1">
    <location>
        <begin position="18"/>
        <end position="35"/>
    </location>
</feature>
<evidence type="ECO:0000313" key="4">
    <source>
        <dbReference type="Proteomes" id="UP000182725"/>
    </source>
</evidence>
<dbReference type="InterPro" id="IPR055746">
    <property type="entry name" value="DUF7322"/>
</dbReference>
<keyword evidence="1" id="KW-1133">Transmembrane helix</keyword>
<dbReference type="RefSeq" id="WP_425284254.1">
    <property type="nucleotide sequence ID" value="NZ_FNTV01000001.1"/>
</dbReference>
<organism evidence="3 4">
    <name type="scientific">Arthrobacter alpinus</name>
    <dbReference type="NCBI Taxonomy" id="656366"/>
    <lineage>
        <taxon>Bacteria</taxon>
        <taxon>Bacillati</taxon>
        <taxon>Actinomycetota</taxon>
        <taxon>Actinomycetes</taxon>
        <taxon>Micrococcales</taxon>
        <taxon>Micrococcaceae</taxon>
        <taxon>Arthrobacter</taxon>
    </lineage>
</organism>
<protein>
    <recommendedName>
        <fullName evidence="2">DUF7322 domain-containing protein</fullName>
    </recommendedName>
</protein>
<keyword evidence="1" id="KW-0472">Membrane</keyword>
<name>A0A1H5HBI3_9MICC</name>
<dbReference type="Proteomes" id="UP000182725">
    <property type="component" value="Unassembled WGS sequence"/>
</dbReference>
<reference evidence="3 4" key="1">
    <citation type="submission" date="2016-10" db="EMBL/GenBank/DDBJ databases">
        <authorList>
            <person name="de Groot N.N."/>
        </authorList>
    </citation>
    <scope>NUCLEOTIDE SEQUENCE [LARGE SCALE GENOMIC DNA]</scope>
    <source>
        <strain evidence="3 4">DSM 22274</strain>
    </source>
</reference>
<evidence type="ECO:0000256" key="1">
    <source>
        <dbReference type="SAM" id="Phobius"/>
    </source>
</evidence>
<keyword evidence="1" id="KW-0812">Transmembrane</keyword>
<accession>A0A1H5HBI3</accession>
<evidence type="ECO:0000259" key="2">
    <source>
        <dbReference type="Pfam" id="PF24008"/>
    </source>
</evidence>
<dbReference type="EMBL" id="FNTV01000001">
    <property type="protein sequence ID" value="SEE25215.1"/>
    <property type="molecule type" value="Genomic_DNA"/>
</dbReference>
<gene>
    <name evidence="3" type="ORF">SAMN04489740_0973</name>
</gene>